<organism evidence="1">
    <name type="scientific">Arundo donax</name>
    <name type="common">Giant reed</name>
    <name type="synonym">Donax arundinaceus</name>
    <dbReference type="NCBI Taxonomy" id="35708"/>
    <lineage>
        <taxon>Eukaryota</taxon>
        <taxon>Viridiplantae</taxon>
        <taxon>Streptophyta</taxon>
        <taxon>Embryophyta</taxon>
        <taxon>Tracheophyta</taxon>
        <taxon>Spermatophyta</taxon>
        <taxon>Magnoliopsida</taxon>
        <taxon>Liliopsida</taxon>
        <taxon>Poales</taxon>
        <taxon>Poaceae</taxon>
        <taxon>PACMAD clade</taxon>
        <taxon>Arundinoideae</taxon>
        <taxon>Arundineae</taxon>
        <taxon>Arundo</taxon>
    </lineage>
</organism>
<accession>A0A0A8Y987</accession>
<dbReference type="EMBL" id="GBRH01276055">
    <property type="protein sequence ID" value="JAD21840.1"/>
    <property type="molecule type" value="Transcribed_RNA"/>
</dbReference>
<reference evidence="1" key="2">
    <citation type="journal article" date="2015" name="Data Brief">
        <title>Shoot transcriptome of the giant reed, Arundo donax.</title>
        <authorList>
            <person name="Barrero R.A."/>
            <person name="Guerrero F.D."/>
            <person name="Moolhuijzen P."/>
            <person name="Goolsby J.A."/>
            <person name="Tidwell J."/>
            <person name="Bellgard S.E."/>
            <person name="Bellgard M.I."/>
        </authorList>
    </citation>
    <scope>NUCLEOTIDE SEQUENCE</scope>
    <source>
        <tissue evidence="1">Shoot tissue taken approximately 20 cm above the soil surface</tissue>
    </source>
</reference>
<sequence>MQTWYKETGGVLMVVVDYHLKHFHLKYFLHYFLNQTTVNPD</sequence>
<reference evidence="1" key="1">
    <citation type="submission" date="2014-09" db="EMBL/GenBank/DDBJ databases">
        <authorList>
            <person name="Magalhaes I.L.F."/>
            <person name="Oliveira U."/>
            <person name="Santos F.R."/>
            <person name="Vidigal T.H.D.A."/>
            <person name="Brescovit A.D."/>
            <person name="Santos A.J."/>
        </authorList>
    </citation>
    <scope>NUCLEOTIDE SEQUENCE</scope>
    <source>
        <tissue evidence="1">Shoot tissue taken approximately 20 cm above the soil surface</tissue>
    </source>
</reference>
<evidence type="ECO:0000313" key="1">
    <source>
        <dbReference type="EMBL" id="JAD21840.1"/>
    </source>
</evidence>
<protein>
    <submittedName>
        <fullName evidence="1">Uncharacterized protein</fullName>
    </submittedName>
</protein>
<name>A0A0A8Y987_ARUDO</name>
<proteinExistence type="predicted"/>
<dbReference type="AlphaFoldDB" id="A0A0A8Y987"/>